<dbReference type="Pfam" id="PF25601">
    <property type="entry name" value="AAA_lid_14"/>
    <property type="match status" value="1"/>
</dbReference>
<dbReference type="InterPro" id="IPR025943">
    <property type="entry name" value="Sigma_54_int_dom_ATP-bd_2"/>
</dbReference>
<dbReference type="EMBL" id="CP036278">
    <property type="protein sequence ID" value="QDU56434.1"/>
    <property type="molecule type" value="Genomic_DNA"/>
</dbReference>
<dbReference type="SMART" id="SM00382">
    <property type="entry name" value="AAA"/>
    <property type="match status" value="1"/>
</dbReference>
<dbReference type="InterPro" id="IPR003593">
    <property type="entry name" value="AAA+_ATPase"/>
</dbReference>
<sequence>MMAFDFSILLADLLGCADETALHQVIVRRFVELPGVKIAALVASQPPEWVVTASAGHPAGQLQTELAAEALDSGNVCTAGEWRAVPLDLFKEPNSSPTVLMISGTAEFDWTSLASGISAACSLMRSRRRESRHARRLQALLEITHQWAQTDNTETLLNRMAEAATELFDCDRATIFLWDRPHRTLVGRPALGMENNELRVPDTAGVVGRVVQSGQPERVDRTDDRAVIHSQVDKESGYTTETILCVPLLSPDKETLGAFEVLNKRAGNFTADDLTGLTELAAYAAVSLDNTQQWEQLLVRHQLLVDEAADKVQMIGECPAIEALRSTVAKVAAADLAVLVLGENGTGKEVVAQSLHYRSPRRSEPLIAVNCAALTETLLESELFGHEKGAFTGATESRAGKFEVASGGTLFLDEIGDMSLGGQAKLLRALEQKEVVRVGGHETISTDVRVVAATNQNLAELVREKKFREDLYFRLNVVTLELPPLRERGDDIILLADFFLRQLCQKQGRKPPRLTAAAKKRLVAHRWPGNVRELRNLMERVAYLAAGDKVEAEDLAFTLSPGAASGPGVETGLPLAEATHDFQSDYIRRTIEQVRGNVTEAAKLLGVHRSNLYRKMRALGMEAEED</sequence>
<dbReference type="PANTHER" id="PTHR32071:SF57">
    <property type="entry name" value="C4-DICARBOXYLATE TRANSPORT TRANSCRIPTIONAL REGULATORY PROTEIN DCTD"/>
    <property type="match status" value="1"/>
</dbReference>
<proteinExistence type="predicted"/>
<dbReference type="GO" id="GO:0006355">
    <property type="term" value="P:regulation of DNA-templated transcription"/>
    <property type="evidence" value="ECO:0007669"/>
    <property type="project" value="InterPro"/>
</dbReference>
<evidence type="ECO:0000256" key="1">
    <source>
        <dbReference type="ARBA" id="ARBA00022741"/>
    </source>
</evidence>
<dbReference type="RefSeq" id="WP_145247181.1">
    <property type="nucleotide sequence ID" value="NZ_CP036278.1"/>
</dbReference>
<dbReference type="KEGG" id="amuc:Pan181_26430"/>
<dbReference type="Gene3D" id="3.40.50.300">
    <property type="entry name" value="P-loop containing nucleotide triphosphate hydrolases"/>
    <property type="match status" value="1"/>
</dbReference>
<keyword evidence="3" id="KW-0805">Transcription regulation</keyword>
<dbReference type="Pfam" id="PF00158">
    <property type="entry name" value="Sigma54_activat"/>
    <property type="match status" value="1"/>
</dbReference>
<evidence type="ECO:0000256" key="3">
    <source>
        <dbReference type="ARBA" id="ARBA00023015"/>
    </source>
</evidence>
<dbReference type="PROSITE" id="PS50045">
    <property type="entry name" value="SIGMA54_INTERACT_4"/>
    <property type="match status" value="1"/>
</dbReference>
<dbReference type="AlphaFoldDB" id="A0A518ANY7"/>
<evidence type="ECO:0000313" key="7">
    <source>
        <dbReference type="EMBL" id="QDU56434.1"/>
    </source>
</evidence>
<dbReference type="InterPro" id="IPR002197">
    <property type="entry name" value="HTH_Fis"/>
</dbReference>
<dbReference type="PROSITE" id="PS00676">
    <property type="entry name" value="SIGMA54_INTERACT_2"/>
    <property type="match status" value="1"/>
</dbReference>
<evidence type="ECO:0000256" key="5">
    <source>
        <dbReference type="ARBA" id="ARBA00023163"/>
    </source>
</evidence>
<dbReference type="PANTHER" id="PTHR32071">
    <property type="entry name" value="TRANSCRIPTIONAL REGULATORY PROTEIN"/>
    <property type="match status" value="1"/>
</dbReference>
<dbReference type="InterPro" id="IPR058031">
    <property type="entry name" value="AAA_lid_NorR"/>
</dbReference>
<dbReference type="InterPro" id="IPR009057">
    <property type="entry name" value="Homeodomain-like_sf"/>
</dbReference>
<feature type="domain" description="Sigma-54 factor interaction" evidence="6">
    <location>
        <begin position="314"/>
        <end position="543"/>
    </location>
</feature>
<dbReference type="InterPro" id="IPR003018">
    <property type="entry name" value="GAF"/>
</dbReference>
<dbReference type="PRINTS" id="PR01590">
    <property type="entry name" value="HTHFIS"/>
</dbReference>
<keyword evidence="4" id="KW-0238">DNA-binding</keyword>
<dbReference type="CDD" id="cd00009">
    <property type="entry name" value="AAA"/>
    <property type="match status" value="1"/>
</dbReference>
<organism evidence="7 8">
    <name type="scientific">Aeoliella mucimassa</name>
    <dbReference type="NCBI Taxonomy" id="2527972"/>
    <lineage>
        <taxon>Bacteria</taxon>
        <taxon>Pseudomonadati</taxon>
        <taxon>Planctomycetota</taxon>
        <taxon>Planctomycetia</taxon>
        <taxon>Pirellulales</taxon>
        <taxon>Lacipirellulaceae</taxon>
        <taxon>Aeoliella</taxon>
    </lineage>
</organism>
<dbReference type="Pfam" id="PF02954">
    <property type="entry name" value="HTH_8"/>
    <property type="match status" value="1"/>
</dbReference>
<keyword evidence="1" id="KW-0547">Nucleotide-binding</keyword>
<dbReference type="SUPFAM" id="SSF52540">
    <property type="entry name" value="P-loop containing nucleoside triphosphate hydrolases"/>
    <property type="match status" value="1"/>
</dbReference>
<dbReference type="Proteomes" id="UP000315750">
    <property type="component" value="Chromosome"/>
</dbReference>
<dbReference type="SUPFAM" id="SSF46689">
    <property type="entry name" value="Homeodomain-like"/>
    <property type="match status" value="1"/>
</dbReference>
<dbReference type="Pfam" id="PF01590">
    <property type="entry name" value="GAF"/>
    <property type="match status" value="1"/>
</dbReference>
<dbReference type="SUPFAM" id="SSF55781">
    <property type="entry name" value="GAF domain-like"/>
    <property type="match status" value="1"/>
</dbReference>
<evidence type="ECO:0000256" key="4">
    <source>
        <dbReference type="ARBA" id="ARBA00023125"/>
    </source>
</evidence>
<dbReference type="GO" id="GO:0005524">
    <property type="term" value="F:ATP binding"/>
    <property type="evidence" value="ECO:0007669"/>
    <property type="project" value="UniProtKB-KW"/>
</dbReference>
<dbReference type="OrthoDB" id="9761019at2"/>
<name>A0A518ANY7_9BACT</name>
<dbReference type="PROSITE" id="PS00688">
    <property type="entry name" value="SIGMA54_INTERACT_3"/>
    <property type="match status" value="1"/>
</dbReference>
<dbReference type="InterPro" id="IPR027417">
    <property type="entry name" value="P-loop_NTPase"/>
</dbReference>
<dbReference type="InterPro" id="IPR029016">
    <property type="entry name" value="GAF-like_dom_sf"/>
</dbReference>
<keyword evidence="2" id="KW-0067">ATP-binding</keyword>
<evidence type="ECO:0000259" key="6">
    <source>
        <dbReference type="PROSITE" id="PS50045"/>
    </source>
</evidence>
<dbReference type="GO" id="GO:0043565">
    <property type="term" value="F:sequence-specific DNA binding"/>
    <property type="evidence" value="ECO:0007669"/>
    <property type="project" value="InterPro"/>
</dbReference>
<keyword evidence="5" id="KW-0804">Transcription</keyword>
<accession>A0A518ANY7</accession>
<dbReference type="Gene3D" id="3.30.450.40">
    <property type="match status" value="1"/>
</dbReference>
<gene>
    <name evidence="7" type="primary">zraR_11</name>
    <name evidence="7" type="ORF">Pan181_26430</name>
</gene>
<dbReference type="InterPro" id="IPR025944">
    <property type="entry name" value="Sigma_54_int_dom_CS"/>
</dbReference>
<keyword evidence="8" id="KW-1185">Reference proteome</keyword>
<dbReference type="Gene3D" id="1.10.10.60">
    <property type="entry name" value="Homeodomain-like"/>
    <property type="match status" value="1"/>
</dbReference>
<evidence type="ECO:0000256" key="2">
    <source>
        <dbReference type="ARBA" id="ARBA00022840"/>
    </source>
</evidence>
<protein>
    <submittedName>
        <fullName evidence="7">Transcriptional regulatory protein ZraR</fullName>
    </submittedName>
</protein>
<evidence type="ECO:0000313" key="8">
    <source>
        <dbReference type="Proteomes" id="UP000315750"/>
    </source>
</evidence>
<dbReference type="FunFam" id="3.40.50.300:FF:000006">
    <property type="entry name" value="DNA-binding transcriptional regulator NtrC"/>
    <property type="match status" value="1"/>
</dbReference>
<dbReference type="SMART" id="SM00065">
    <property type="entry name" value="GAF"/>
    <property type="match status" value="1"/>
</dbReference>
<dbReference type="InterPro" id="IPR002078">
    <property type="entry name" value="Sigma_54_int"/>
</dbReference>
<dbReference type="Gene3D" id="1.10.8.60">
    <property type="match status" value="1"/>
</dbReference>
<reference evidence="7 8" key="1">
    <citation type="submission" date="2019-02" db="EMBL/GenBank/DDBJ databases">
        <title>Deep-cultivation of Planctomycetes and their phenomic and genomic characterization uncovers novel biology.</title>
        <authorList>
            <person name="Wiegand S."/>
            <person name="Jogler M."/>
            <person name="Boedeker C."/>
            <person name="Pinto D."/>
            <person name="Vollmers J."/>
            <person name="Rivas-Marin E."/>
            <person name="Kohn T."/>
            <person name="Peeters S.H."/>
            <person name="Heuer A."/>
            <person name="Rast P."/>
            <person name="Oberbeckmann S."/>
            <person name="Bunk B."/>
            <person name="Jeske O."/>
            <person name="Meyerdierks A."/>
            <person name="Storesund J.E."/>
            <person name="Kallscheuer N."/>
            <person name="Luecker S."/>
            <person name="Lage O.M."/>
            <person name="Pohl T."/>
            <person name="Merkel B.J."/>
            <person name="Hornburger P."/>
            <person name="Mueller R.-W."/>
            <person name="Bruemmer F."/>
            <person name="Labrenz M."/>
            <person name="Spormann A.M."/>
            <person name="Op den Camp H."/>
            <person name="Overmann J."/>
            <person name="Amann R."/>
            <person name="Jetten M.S.M."/>
            <person name="Mascher T."/>
            <person name="Medema M.H."/>
            <person name="Devos D.P."/>
            <person name="Kaster A.-K."/>
            <person name="Ovreas L."/>
            <person name="Rohde M."/>
            <person name="Galperin M.Y."/>
            <person name="Jogler C."/>
        </authorList>
    </citation>
    <scope>NUCLEOTIDE SEQUENCE [LARGE SCALE GENOMIC DNA]</scope>
    <source>
        <strain evidence="7 8">Pan181</strain>
    </source>
</reference>